<evidence type="ECO:0000313" key="3">
    <source>
        <dbReference type="Proteomes" id="UP001472677"/>
    </source>
</evidence>
<name>A0ABR2EHK6_9ROSI</name>
<keyword evidence="1" id="KW-1133">Transmembrane helix</keyword>
<accession>A0ABR2EHK6</accession>
<keyword evidence="1" id="KW-0812">Transmembrane</keyword>
<organism evidence="2 3">
    <name type="scientific">Hibiscus sabdariffa</name>
    <name type="common">roselle</name>
    <dbReference type="NCBI Taxonomy" id="183260"/>
    <lineage>
        <taxon>Eukaryota</taxon>
        <taxon>Viridiplantae</taxon>
        <taxon>Streptophyta</taxon>
        <taxon>Embryophyta</taxon>
        <taxon>Tracheophyta</taxon>
        <taxon>Spermatophyta</taxon>
        <taxon>Magnoliopsida</taxon>
        <taxon>eudicotyledons</taxon>
        <taxon>Gunneridae</taxon>
        <taxon>Pentapetalae</taxon>
        <taxon>rosids</taxon>
        <taxon>malvids</taxon>
        <taxon>Malvales</taxon>
        <taxon>Malvaceae</taxon>
        <taxon>Malvoideae</taxon>
        <taxon>Hibiscus</taxon>
    </lineage>
</organism>
<reference evidence="2 3" key="1">
    <citation type="journal article" date="2024" name="G3 (Bethesda)">
        <title>Genome assembly of Hibiscus sabdariffa L. provides insights into metabolisms of medicinal natural products.</title>
        <authorList>
            <person name="Kim T."/>
        </authorList>
    </citation>
    <scope>NUCLEOTIDE SEQUENCE [LARGE SCALE GENOMIC DNA]</scope>
    <source>
        <strain evidence="2">TK-2024</strain>
        <tissue evidence="2">Old leaves</tissue>
    </source>
</reference>
<dbReference type="EMBL" id="JBBPBM010000013">
    <property type="protein sequence ID" value="KAK8561465.1"/>
    <property type="molecule type" value="Genomic_DNA"/>
</dbReference>
<keyword evidence="3" id="KW-1185">Reference proteome</keyword>
<feature type="transmembrane region" description="Helical" evidence="1">
    <location>
        <begin position="47"/>
        <end position="66"/>
    </location>
</feature>
<gene>
    <name evidence="2" type="ORF">V6N12_048536</name>
</gene>
<proteinExistence type="predicted"/>
<keyword evidence="1" id="KW-0472">Membrane</keyword>
<evidence type="ECO:0000256" key="1">
    <source>
        <dbReference type="SAM" id="Phobius"/>
    </source>
</evidence>
<sequence>MLVSRLAILNTVFSLPCWGDNNIGEVDIEAETEVELMDLMSFWRREGLGVVLSLALHLVSCLHLVVF</sequence>
<protein>
    <submittedName>
        <fullName evidence="2">Uncharacterized protein</fullName>
    </submittedName>
</protein>
<evidence type="ECO:0000313" key="2">
    <source>
        <dbReference type="EMBL" id="KAK8561465.1"/>
    </source>
</evidence>
<dbReference type="Proteomes" id="UP001472677">
    <property type="component" value="Unassembled WGS sequence"/>
</dbReference>
<comment type="caution">
    <text evidence="2">The sequence shown here is derived from an EMBL/GenBank/DDBJ whole genome shotgun (WGS) entry which is preliminary data.</text>
</comment>